<dbReference type="PANTHER" id="PTHR15036">
    <property type="entry name" value="PIKACHURIN-LIKE PROTEIN"/>
    <property type="match status" value="1"/>
</dbReference>
<keyword evidence="1" id="KW-1015">Disulfide bond</keyword>
<feature type="non-terminal residue" evidence="5">
    <location>
        <position position="811"/>
    </location>
</feature>
<dbReference type="GO" id="GO:0016020">
    <property type="term" value="C:membrane"/>
    <property type="evidence" value="ECO:0007669"/>
    <property type="project" value="UniProtKB-SubCell"/>
</dbReference>
<accession>A0A0B7AAK7</accession>
<dbReference type="PROSITE" id="PS50025">
    <property type="entry name" value="LAM_G_DOMAIN"/>
    <property type="match status" value="4"/>
</dbReference>
<dbReference type="InterPro" id="IPR013320">
    <property type="entry name" value="ConA-like_dom_sf"/>
</dbReference>
<feature type="domain" description="Laminin G" evidence="3">
    <location>
        <begin position="499"/>
        <end position="674"/>
    </location>
</feature>
<feature type="domain" description="Laminin G" evidence="3">
    <location>
        <begin position="277"/>
        <end position="454"/>
    </location>
</feature>
<dbReference type="InterPro" id="IPR001791">
    <property type="entry name" value="Laminin_G"/>
</dbReference>
<feature type="domain" description="Laminin G" evidence="3">
    <location>
        <begin position="676"/>
        <end position="811"/>
    </location>
</feature>
<feature type="domain" description="EGF-like" evidence="4">
    <location>
        <begin position="457"/>
        <end position="494"/>
    </location>
</feature>
<evidence type="ECO:0000259" key="4">
    <source>
        <dbReference type="PROSITE" id="PS50026"/>
    </source>
</evidence>
<dbReference type="InterPro" id="IPR000742">
    <property type="entry name" value="EGF"/>
</dbReference>
<dbReference type="InterPro" id="IPR000152">
    <property type="entry name" value="EGF-type_Asp/Asn_hydroxyl_site"/>
</dbReference>
<dbReference type="CDD" id="cd00054">
    <property type="entry name" value="EGF_CA"/>
    <property type="match status" value="1"/>
</dbReference>
<dbReference type="AlphaFoldDB" id="A0A0B7AAK7"/>
<feature type="domain" description="Laminin G" evidence="3">
    <location>
        <begin position="62"/>
        <end position="250"/>
    </location>
</feature>
<evidence type="ECO:0000256" key="2">
    <source>
        <dbReference type="PROSITE-ProRule" id="PRU00076"/>
    </source>
</evidence>
<reference evidence="5" key="1">
    <citation type="submission" date="2014-12" db="EMBL/GenBank/DDBJ databases">
        <title>Insight into the proteome of Arion vulgaris.</title>
        <authorList>
            <person name="Aradska J."/>
            <person name="Bulat T."/>
            <person name="Smidak R."/>
            <person name="Sarate P."/>
            <person name="Gangsoo J."/>
            <person name="Sialana F."/>
            <person name="Bilban M."/>
            <person name="Lubec G."/>
        </authorList>
    </citation>
    <scope>NUCLEOTIDE SEQUENCE</scope>
    <source>
        <tissue evidence="5">Skin</tissue>
    </source>
</reference>
<evidence type="ECO:0000313" key="5">
    <source>
        <dbReference type="EMBL" id="CEK77712.1"/>
    </source>
</evidence>
<feature type="non-terminal residue" evidence="5">
    <location>
        <position position="1"/>
    </location>
</feature>
<dbReference type="SUPFAM" id="SSF49899">
    <property type="entry name" value="Concanavalin A-like lectins/glucanases"/>
    <property type="match status" value="4"/>
</dbReference>
<proteinExistence type="predicted"/>
<protein>
    <recommendedName>
        <fullName evidence="6">EGF-like domain-containing protein</fullName>
    </recommendedName>
</protein>
<name>A0A0B7AAK7_9EUPU</name>
<sequence length="811" mass="91503">KTYANTAVDSIEFLAAYKDYIPEDGYLNIEPYATPNPITTQVDINNGGKVTTQNPSRSTEKTLHFTGSSHVQFNLQSLPQEYLQPADTEEFQFYFLSNQPDGLIWLHQDQTRKMYLALKDGQLIFVNDEGARSSEKVVIGNKDRVRFDDGRWHQFKISRKGRQINLSVDGQYSEDYVFPKDIQFLAPGDVFLGGTDNTQASTGDLAVPNFNGGLALVIYKTVTKQGTRSFNNEVNLIAKLGDSPGVVIRTTDWSVGSATTTNRPTVAPPTIPRPRLTSITIKDDGVYLPVQEQFQLQPGSSLSFKFQTIKRDALLAFAASKTSNKHFMALEIYDGKFYLVYSFGGQPKRILISETEVSDGQPHEVELRFSKDHMTLHLDGLSRRMRLEPGEELPHNLGTLHLGGVSNYDNLPWYTWSRNGYQGCLEDLQIDGHVIDLYQFVQTQTLSGRVDQQCTSMPQQCSLMSRCIPGYCINKWGGYYCDCRATEYSGDQCQNPAWTGVFNGSTSYKMTFQPQKKYHVNDISFRFKTMVSDGLIFQTKSRTDTGFIRAELEGGRVKITTNLGGKNQTFYTGDDLNDMQWHTVYIQRRGNEMTFWVDDMDQKRGILPGDGYHLLVNDVFVGGYRKGEFDFPPSIKNFTGYLRNFHIGDVDIFQQIGVNGGGVFYQEPNVPSLVFNDVTFPNYNSHAVLPAIGSTSDLSIYFLFKTNDPNGVILFNEGRNQEMFAVELFEGKIHLKFEIPGRLPLHMATPENLKYNDGQWHSVLILHQKVNGQEQLNMAVDGLHSSYSYSGIDQLILQGPLYVGGLPDEMF</sequence>
<dbReference type="PROSITE" id="PS00010">
    <property type="entry name" value="ASX_HYDROXYL"/>
    <property type="match status" value="1"/>
</dbReference>
<comment type="caution">
    <text evidence="2">Lacks conserved residue(s) required for the propagation of feature annotation.</text>
</comment>
<dbReference type="Pfam" id="PF02210">
    <property type="entry name" value="Laminin_G_2"/>
    <property type="match status" value="4"/>
</dbReference>
<dbReference type="EMBL" id="HACG01030847">
    <property type="protein sequence ID" value="CEK77712.1"/>
    <property type="molecule type" value="Transcribed_RNA"/>
</dbReference>
<dbReference type="PANTHER" id="PTHR15036:SF49">
    <property type="entry name" value="AXOTACTIN"/>
    <property type="match status" value="1"/>
</dbReference>
<evidence type="ECO:0000259" key="3">
    <source>
        <dbReference type="PROSITE" id="PS50025"/>
    </source>
</evidence>
<organism evidence="5">
    <name type="scientific">Arion vulgaris</name>
    <dbReference type="NCBI Taxonomy" id="1028688"/>
    <lineage>
        <taxon>Eukaryota</taxon>
        <taxon>Metazoa</taxon>
        <taxon>Spiralia</taxon>
        <taxon>Lophotrochozoa</taxon>
        <taxon>Mollusca</taxon>
        <taxon>Gastropoda</taxon>
        <taxon>Heterobranchia</taxon>
        <taxon>Euthyneura</taxon>
        <taxon>Panpulmonata</taxon>
        <taxon>Eupulmonata</taxon>
        <taxon>Stylommatophora</taxon>
        <taxon>Helicina</taxon>
        <taxon>Arionoidea</taxon>
        <taxon>Arionidae</taxon>
        <taxon>Arion</taxon>
    </lineage>
</organism>
<keyword evidence="2" id="KW-0245">EGF-like domain</keyword>
<dbReference type="PROSITE" id="PS50026">
    <property type="entry name" value="EGF_3"/>
    <property type="match status" value="1"/>
</dbReference>
<evidence type="ECO:0008006" key="6">
    <source>
        <dbReference type="Google" id="ProtNLM"/>
    </source>
</evidence>
<gene>
    <name evidence="5" type="primary">ORF106246</name>
</gene>
<dbReference type="SMART" id="SM00282">
    <property type="entry name" value="LamG"/>
    <property type="match status" value="4"/>
</dbReference>
<dbReference type="CDD" id="cd00110">
    <property type="entry name" value="LamG"/>
    <property type="match status" value="4"/>
</dbReference>
<dbReference type="InterPro" id="IPR050372">
    <property type="entry name" value="Neurexin-related_CASP"/>
</dbReference>
<evidence type="ECO:0000256" key="1">
    <source>
        <dbReference type="ARBA" id="ARBA00023157"/>
    </source>
</evidence>
<dbReference type="Gene3D" id="2.60.120.200">
    <property type="match status" value="4"/>
</dbReference>